<name>A0A218MKW0_9VIRU</name>
<dbReference type="EMBL" id="KY052806">
    <property type="protein sequence ID" value="ASE99924.1"/>
    <property type="molecule type" value="Genomic_DNA"/>
</dbReference>
<reference evidence="1" key="1">
    <citation type="submission" date="2016-10" db="EMBL/GenBank/DDBJ databases">
        <authorList>
            <person name="Varghese N."/>
        </authorList>
    </citation>
    <scope>NUCLEOTIDE SEQUENCE</scope>
</reference>
<evidence type="ECO:0000313" key="1">
    <source>
        <dbReference type="EMBL" id="ASE99924.1"/>
    </source>
</evidence>
<accession>A0A218MKW0</accession>
<proteinExistence type="predicted"/>
<protein>
    <submittedName>
        <fullName evidence="1">Uncharacterized protein</fullName>
    </submittedName>
</protein>
<organism evidence="1">
    <name type="scientific">uncultured virus</name>
    <dbReference type="NCBI Taxonomy" id="340016"/>
    <lineage>
        <taxon>Viruses</taxon>
        <taxon>environmental samples</taxon>
    </lineage>
</organism>
<reference evidence="1" key="2">
    <citation type="journal article" date="2017" name="Nat. Commun.">
        <title>Single-virus genomics reveals hidden cosmopolitan and abundant viruses.</title>
        <authorList>
            <person name="Martinez-Hernandez F."/>
            <person name="Fornas O."/>
            <person name="Lluesma Gomez M."/>
            <person name="Bolduc B."/>
            <person name="de la Cruz Pena M.J."/>
            <person name="Martinez J.M."/>
            <person name="Anton J."/>
            <person name="Gasol J.M."/>
            <person name="Rosselli R."/>
            <person name="Rodriguez-Valera F."/>
            <person name="Sullivan M.B."/>
            <person name="Acinas S.G."/>
            <person name="Martinez-Garcia M."/>
        </authorList>
    </citation>
    <scope>NUCLEOTIDE SEQUENCE</scope>
</reference>
<sequence>MAGFKLMTDKKYFDYVYNSTFIGNLNTGKVVPDGYFSAQQKVEPMANSQKIVYNSSNFIANNTKPQSNYMNPRGITNDKS</sequence>